<accession>A6G5U8</accession>
<name>A6G5U8_9BACT</name>
<evidence type="ECO:0000313" key="2">
    <source>
        <dbReference type="EMBL" id="EDM78722.1"/>
    </source>
</evidence>
<evidence type="ECO:0000313" key="3">
    <source>
        <dbReference type="Proteomes" id="UP000005801"/>
    </source>
</evidence>
<keyword evidence="1" id="KW-0732">Signal</keyword>
<evidence type="ECO:0008006" key="4">
    <source>
        <dbReference type="Google" id="ProtNLM"/>
    </source>
</evidence>
<sequence length="238" mass="25197">MSALVGCLFLAPLLMACGPEADTASEAGPSLRALADSEGFVVETQLTSFGGWEGLCVVYVLDDHGWTGLAVERNLDDGPAEQCGPLQPYLDRMDLIVGWGPEALPPIADQGLVQTLSETYDQPTGRQVDYAWAWGSLSADFWGTIYGEVEQSSVAGLGEVCARYLETDEGTPFGLLEPEGAGGACPILDTLPNYATVRTPLEGLTELTDAGVIQALDATFFGSAEARYLLLSEAPTQL</sequence>
<dbReference type="RefSeq" id="WP_006972097.1">
    <property type="nucleotide sequence ID" value="NZ_ABCS01000027.1"/>
</dbReference>
<protein>
    <recommendedName>
        <fullName evidence="4">Lipoprotein</fullName>
    </recommendedName>
</protein>
<gene>
    <name evidence="2" type="ORF">PPSIR1_12093</name>
</gene>
<dbReference type="Proteomes" id="UP000005801">
    <property type="component" value="Unassembled WGS sequence"/>
</dbReference>
<dbReference type="AlphaFoldDB" id="A6G5U8"/>
<dbReference type="EMBL" id="ABCS01000027">
    <property type="protein sequence ID" value="EDM78722.1"/>
    <property type="molecule type" value="Genomic_DNA"/>
</dbReference>
<proteinExistence type="predicted"/>
<feature type="signal peptide" evidence="1">
    <location>
        <begin position="1"/>
        <end position="16"/>
    </location>
</feature>
<evidence type="ECO:0000256" key="1">
    <source>
        <dbReference type="SAM" id="SignalP"/>
    </source>
</evidence>
<keyword evidence="3" id="KW-1185">Reference proteome</keyword>
<reference evidence="2 3" key="1">
    <citation type="submission" date="2007-06" db="EMBL/GenBank/DDBJ databases">
        <authorList>
            <person name="Shimkets L."/>
            <person name="Ferriera S."/>
            <person name="Johnson J."/>
            <person name="Kravitz S."/>
            <person name="Beeson K."/>
            <person name="Sutton G."/>
            <person name="Rogers Y.-H."/>
            <person name="Friedman R."/>
            <person name="Frazier M."/>
            <person name="Venter J.C."/>
        </authorList>
    </citation>
    <scope>NUCLEOTIDE SEQUENCE [LARGE SCALE GENOMIC DNA]</scope>
    <source>
        <strain evidence="2 3">SIR-1</strain>
    </source>
</reference>
<organism evidence="2 3">
    <name type="scientific">Plesiocystis pacifica SIR-1</name>
    <dbReference type="NCBI Taxonomy" id="391625"/>
    <lineage>
        <taxon>Bacteria</taxon>
        <taxon>Pseudomonadati</taxon>
        <taxon>Myxococcota</taxon>
        <taxon>Polyangia</taxon>
        <taxon>Nannocystales</taxon>
        <taxon>Nannocystaceae</taxon>
        <taxon>Plesiocystis</taxon>
    </lineage>
</organism>
<feature type="chain" id="PRO_5002697133" description="Lipoprotein" evidence="1">
    <location>
        <begin position="17"/>
        <end position="238"/>
    </location>
</feature>
<comment type="caution">
    <text evidence="2">The sequence shown here is derived from an EMBL/GenBank/DDBJ whole genome shotgun (WGS) entry which is preliminary data.</text>
</comment>